<feature type="signal peptide" evidence="1">
    <location>
        <begin position="1"/>
        <end position="26"/>
    </location>
</feature>
<protein>
    <recommendedName>
        <fullName evidence="4">Secreted protein</fullName>
    </recommendedName>
</protein>
<reference evidence="2 3" key="1">
    <citation type="journal article" date="2012" name="J. Bacteriol.">
        <title>Complete genome sequence of Nocardia brasiliensis HUJEG-1.</title>
        <authorList>
            <person name="Vera-Cabrera L."/>
            <person name="Ortiz-Lopez R."/>
            <person name="Elizondo-Gonzalez R."/>
            <person name="Perez-Maya A.A."/>
            <person name="Ocampo-Candiani J."/>
        </authorList>
    </citation>
    <scope>NUCLEOTIDE SEQUENCE [LARGE SCALE GENOMIC DNA]</scope>
    <source>
        <strain evidence="3">ATCC 700358</strain>
    </source>
</reference>
<dbReference type="AlphaFoldDB" id="K0ERZ1"/>
<evidence type="ECO:0008006" key="4">
    <source>
        <dbReference type="Google" id="ProtNLM"/>
    </source>
</evidence>
<dbReference type="Proteomes" id="UP000006304">
    <property type="component" value="Chromosome"/>
</dbReference>
<dbReference type="eggNOG" id="ENOG50329Z0">
    <property type="taxonomic scope" value="Bacteria"/>
</dbReference>
<keyword evidence="1" id="KW-0732">Signal</keyword>
<gene>
    <name evidence="2" type="ORF">O3I_011480</name>
</gene>
<evidence type="ECO:0000256" key="1">
    <source>
        <dbReference type="SAM" id="SignalP"/>
    </source>
</evidence>
<dbReference type="HOGENOM" id="CLU_2356901_0_0_11"/>
<evidence type="ECO:0000313" key="3">
    <source>
        <dbReference type="Proteomes" id="UP000006304"/>
    </source>
</evidence>
<keyword evidence="3" id="KW-1185">Reference proteome</keyword>
<dbReference type="EMBL" id="CP003876">
    <property type="protein sequence ID" value="AFU00257.1"/>
    <property type="molecule type" value="Genomic_DNA"/>
</dbReference>
<evidence type="ECO:0000313" key="2">
    <source>
        <dbReference type="EMBL" id="AFU00257.1"/>
    </source>
</evidence>
<accession>K0ERZ1</accession>
<organism evidence="2 3">
    <name type="scientific">Nocardia brasiliensis (strain ATCC 700358 / HUJEG-1)</name>
    <dbReference type="NCBI Taxonomy" id="1133849"/>
    <lineage>
        <taxon>Bacteria</taxon>
        <taxon>Bacillati</taxon>
        <taxon>Actinomycetota</taxon>
        <taxon>Actinomycetes</taxon>
        <taxon>Mycobacteriales</taxon>
        <taxon>Nocardiaceae</taxon>
        <taxon>Nocardia</taxon>
    </lineage>
</organism>
<name>K0ERZ1_NOCB7</name>
<dbReference type="KEGG" id="nbr:O3I_011480"/>
<feature type="chain" id="PRO_5003830837" description="Secreted protein" evidence="1">
    <location>
        <begin position="27"/>
        <end position="96"/>
    </location>
</feature>
<proteinExistence type="predicted"/>
<sequence length="96" mass="9255">MKRSCSVLLGVLATAGLAAGAPTASAISGTVSINGTPYADPSGCMMVGDGGPMSIENNTEGTVTVFTRADCDEGDVTGVIGAGASGTFPGKSVIVS</sequence>